<accession>A0A8D8ZH80</accession>
<dbReference type="EMBL" id="HBUF01512070">
    <property type="protein sequence ID" value="CAG6746890.1"/>
    <property type="molecule type" value="Transcribed_RNA"/>
</dbReference>
<evidence type="ECO:0000313" key="1">
    <source>
        <dbReference type="EMBL" id="CAG6746890.1"/>
    </source>
</evidence>
<proteinExistence type="predicted"/>
<evidence type="ECO:0008006" key="2">
    <source>
        <dbReference type="Google" id="ProtNLM"/>
    </source>
</evidence>
<dbReference type="AlphaFoldDB" id="A0A8D8ZH80"/>
<dbReference type="PANTHER" id="PTHR47510:SF3">
    <property type="entry name" value="ENDO_EXONUCLEASE_PHOSPHATASE DOMAIN-CONTAINING PROTEIN"/>
    <property type="match status" value="1"/>
</dbReference>
<name>A0A8D8ZH80_9HEMI</name>
<reference evidence="1" key="1">
    <citation type="submission" date="2021-05" db="EMBL/GenBank/DDBJ databases">
        <authorList>
            <person name="Alioto T."/>
            <person name="Alioto T."/>
            <person name="Gomez Garrido J."/>
        </authorList>
    </citation>
    <scope>NUCLEOTIDE SEQUENCE</scope>
</reference>
<protein>
    <recommendedName>
        <fullName evidence="2">Endonuclease/exonuclease/phosphatase domain-containing protein</fullName>
    </recommendedName>
</protein>
<dbReference type="PANTHER" id="PTHR47510">
    <property type="entry name" value="REVERSE TRANSCRIPTASE DOMAIN-CONTAINING PROTEIN"/>
    <property type="match status" value="1"/>
</dbReference>
<organism evidence="1">
    <name type="scientific">Cacopsylla melanoneura</name>
    <dbReference type="NCBI Taxonomy" id="428564"/>
    <lineage>
        <taxon>Eukaryota</taxon>
        <taxon>Metazoa</taxon>
        <taxon>Ecdysozoa</taxon>
        <taxon>Arthropoda</taxon>
        <taxon>Hexapoda</taxon>
        <taxon>Insecta</taxon>
        <taxon>Pterygota</taxon>
        <taxon>Neoptera</taxon>
        <taxon>Paraneoptera</taxon>
        <taxon>Hemiptera</taxon>
        <taxon>Sternorrhyncha</taxon>
        <taxon>Psylloidea</taxon>
        <taxon>Psyllidae</taxon>
        <taxon>Psyllinae</taxon>
        <taxon>Cacopsylla</taxon>
    </lineage>
</organism>
<sequence length="229" mass="26804">MIDELFEKNKVDETETVISGDLNIDHLSNSKEITKRLKDLLSSYKLKNMINETTRGKSSLDYFITNMKNTKGGTINHHISDHLGTYLLCKQNNDKQRKNTSKTITYRNLKDESNHENMAKQLEDIEWNEILNNSDDINTKCDKVMIILMNCYNQNYPTKQKTIVERKTKKQWITNEILEDGKTLKKLFHETRAREFLNISKLSNLKFGMNEKGKVTAKVKSRFSRDFLS</sequence>